<dbReference type="RefSeq" id="WP_019690735.1">
    <property type="nucleotide sequence ID" value="NZ_AFOY02000015.1"/>
</dbReference>
<sequence>MKNFVLKAAMPAALMLALLTTPVSAQTTAASSPAAPSQTAATHTKKHMDVVEKRISELHAKLKITDKQSAQWEAYAQTIRDNAHNADTAFLERAQKLPSLNADDAMASYAKLAQLHADNMQKLATTFSALYGTFSDVQKKNADKLYRNEEEKREDRHEAAKKTQ</sequence>
<evidence type="ECO:0000256" key="1">
    <source>
        <dbReference type="SAM" id="MobiDB-lite"/>
    </source>
</evidence>
<dbReference type="Pfam" id="PF07813">
    <property type="entry name" value="LTXXQ"/>
    <property type="match status" value="1"/>
</dbReference>
<proteinExistence type="predicted"/>
<dbReference type="Proteomes" id="UP000022611">
    <property type="component" value="Unassembled WGS sequence"/>
</dbReference>
<dbReference type="GO" id="GO:0042597">
    <property type="term" value="C:periplasmic space"/>
    <property type="evidence" value="ECO:0007669"/>
    <property type="project" value="InterPro"/>
</dbReference>
<dbReference type="AlphaFoldDB" id="A0A010T6E4"/>
<keyword evidence="2" id="KW-0732">Signal</keyword>
<reference evidence="3 4" key="1">
    <citation type="journal article" date="2011" name="J. Bacteriol.">
        <title>Draft genome sequence of the polycyclic aromatic hydrocarbon-degrading, genetically engineered bioluminescent bioreporter Pseudomonas fluorescens HK44.</title>
        <authorList>
            <person name="Chauhan A."/>
            <person name="Layton A.C."/>
            <person name="Williams D.E."/>
            <person name="Smartt A.E."/>
            <person name="Ripp S."/>
            <person name="Karpinets T.V."/>
            <person name="Brown S.D."/>
            <person name="Sayler G.S."/>
        </authorList>
    </citation>
    <scope>NUCLEOTIDE SEQUENCE [LARGE SCALE GENOMIC DNA]</scope>
    <source>
        <strain evidence="3 4">HK44</strain>
    </source>
</reference>
<name>A0A010T6E4_PSEFL</name>
<feature type="region of interest" description="Disordered" evidence="1">
    <location>
        <begin position="141"/>
        <end position="164"/>
    </location>
</feature>
<dbReference type="OrthoDB" id="5569970at2"/>
<dbReference type="EMBL" id="AFOY02000015">
    <property type="protein sequence ID" value="EXF93037.1"/>
    <property type="molecule type" value="Genomic_DNA"/>
</dbReference>
<evidence type="ECO:0000313" key="4">
    <source>
        <dbReference type="Proteomes" id="UP000022611"/>
    </source>
</evidence>
<organism evidence="3 4">
    <name type="scientific">Pseudomonas fluorescens HK44</name>
    <dbReference type="NCBI Taxonomy" id="1042209"/>
    <lineage>
        <taxon>Bacteria</taxon>
        <taxon>Pseudomonadati</taxon>
        <taxon>Pseudomonadota</taxon>
        <taxon>Gammaproteobacteria</taxon>
        <taxon>Pseudomonadales</taxon>
        <taxon>Pseudomonadaceae</taxon>
        <taxon>Pseudomonas</taxon>
    </lineage>
</organism>
<evidence type="ECO:0008006" key="5">
    <source>
        <dbReference type="Google" id="ProtNLM"/>
    </source>
</evidence>
<dbReference type="HOGENOM" id="CLU_055970_1_1_6"/>
<evidence type="ECO:0000313" key="3">
    <source>
        <dbReference type="EMBL" id="EXF93037.1"/>
    </source>
</evidence>
<evidence type="ECO:0000256" key="2">
    <source>
        <dbReference type="SAM" id="SignalP"/>
    </source>
</evidence>
<feature type="chain" id="PRO_5001457392" description="LTXXQ motif family protein" evidence="2">
    <location>
        <begin position="26"/>
        <end position="164"/>
    </location>
</feature>
<dbReference type="InterPro" id="IPR012899">
    <property type="entry name" value="LTXXQ"/>
</dbReference>
<protein>
    <recommendedName>
        <fullName evidence="5">LTXXQ motif family protein</fullName>
    </recommendedName>
</protein>
<gene>
    <name evidence="3" type="ORF">HK44_004915</name>
</gene>
<dbReference type="eggNOG" id="ENOG503302T">
    <property type="taxonomic scope" value="Bacteria"/>
</dbReference>
<comment type="caution">
    <text evidence="3">The sequence shown here is derived from an EMBL/GenBank/DDBJ whole genome shotgun (WGS) entry which is preliminary data.</text>
</comment>
<accession>A0A010T6E4</accession>
<feature type="signal peptide" evidence="2">
    <location>
        <begin position="1"/>
        <end position="25"/>
    </location>
</feature>
<dbReference type="PATRIC" id="fig|1042209.11.peg.3344"/>